<dbReference type="Gene3D" id="2.60.120.10">
    <property type="entry name" value="Jelly Rolls"/>
    <property type="match status" value="1"/>
</dbReference>
<dbReference type="AlphaFoldDB" id="A0A1B6DE05"/>
<dbReference type="CDD" id="cd02232">
    <property type="entry name" value="cupin_ARD"/>
    <property type="match status" value="1"/>
</dbReference>
<dbReference type="InterPro" id="IPR027496">
    <property type="entry name" value="ARD_euk"/>
</dbReference>
<evidence type="ECO:0000313" key="14">
    <source>
        <dbReference type="EMBL" id="JAS14055.1"/>
    </source>
</evidence>
<keyword evidence="9 12" id="KW-0408">Iron</keyword>
<dbReference type="GO" id="GO:0016151">
    <property type="term" value="F:nickel cation binding"/>
    <property type="evidence" value="ECO:0007669"/>
    <property type="project" value="UniProtKB-UniRule"/>
</dbReference>
<evidence type="ECO:0000256" key="6">
    <source>
        <dbReference type="ARBA" id="ARBA00022723"/>
    </source>
</evidence>
<comment type="pathway">
    <text evidence="12">Amino-acid biosynthesis; L-methionine biosynthesis via salvage pathway; L-methionine from S-methyl-5-thio-alpha-D-ribose 1-phosphate: step 5/6.</text>
</comment>
<dbReference type="GO" id="GO:0019509">
    <property type="term" value="P:L-methionine salvage from methylthioadenosine"/>
    <property type="evidence" value="ECO:0007669"/>
    <property type="project" value="UniProtKB-UniRule"/>
</dbReference>
<comment type="function">
    <text evidence="12">Catalyzes 2 different reactions between oxygen and the acireductone 1,2-dihydroxy-3-keto-5-methylthiopentene (DHK-MTPene) depending upon the metal bound in the active site. Fe-containing acireductone dioxygenase (Fe-ARD) produces formate and 2-keto-4-methylthiobutyrate (KMTB), the alpha-ketoacid precursor of methionine in the methionine recycle pathway. Ni-containing acireductone dioxygenase (Ni-ARD) produces methylthiopropionate, carbon monoxide and formate, and does not lie on the methionine recycle pathway.</text>
</comment>
<proteinExistence type="inferred from homology"/>
<feature type="binding site" evidence="12">
    <location>
        <position position="89"/>
    </location>
    <ligand>
        <name>Fe(2+)</name>
        <dbReference type="ChEBI" id="CHEBI:29033"/>
        <note>for iron-dependent acireductone dioxygenase activity</note>
    </ligand>
</feature>
<keyword evidence="6 12" id="KW-0479">Metal-binding</keyword>
<comment type="subcellular location">
    <subcellularLocation>
        <location evidence="2">Cell membrane</location>
        <topology evidence="2">Peripheral membrane protein</topology>
        <orientation evidence="2">Cytoplasmic side</orientation>
    </subcellularLocation>
    <subcellularLocation>
        <location evidence="12">Cytoplasm</location>
    </subcellularLocation>
    <subcellularLocation>
        <location evidence="12">Nucleus</location>
    </subcellularLocation>
</comment>
<comment type="cofactor">
    <cofactor evidence="12">
        <name>Fe(2+)</name>
        <dbReference type="ChEBI" id="CHEBI:29033"/>
    </cofactor>
    <cofactor evidence="12">
        <name>Ni(2+)</name>
        <dbReference type="ChEBI" id="CHEBI:49786"/>
    </cofactor>
    <text evidence="12">Binds either 1 Fe or Ni cation per monomer. Iron-binding promotes an acireductone dioxygenase reaction producing 2-keto-4-methylthiobutyrate, while nickel-binding promotes an acireductone dioxygenase reaction producing 3-(methylsulfanyl)propanoate.</text>
</comment>
<dbReference type="GO" id="GO:0010308">
    <property type="term" value="F:acireductone dioxygenase (Ni2+-requiring) activity"/>
    <property type="evidence" value="ECO:0007669"/>
    <property type="project" value="UniProtKB-UniRule"/>
</dbReference>
<comment type="similarity">
    <text evidence="12">Belongs to the acireductone dioxygenase (ARD) family.</text>
</comment>
<dbReference type="EMBL" id="GEDC01023243">
    <property type="protein sequence ID" value="JAS14055.1"/>
    <property type="molecule type" value="Transcribed_RNA"/>
</dbReference>
<feature type="binding site" evidence="12">
    <location>
        <position position="89"/>
    </location>
    <ligand>
        <name>Ni(2+)</name>
        <dbReference type="ChEBI" id="CHEBI:49786"/>
        <note>for nickel-dependent acireductone dioxygenase activity</note>
    </ligand>
</feature>
<keyword evidence="10 12" id="KW-0486">Methionine biosynthesis</keyword>
<dbReference type="GO" id="GO:0005886">
    <property type="term" value="C:plasma membrane"/>
    <property type="evidence" value="ECO:0007669"/>
    <property type="project" value="UniProtKB-SubCell"/>
</dbReference>
<evidence type="ECO:0000256" key="11">
    <source>
        <dbReference type="ARBA" id="ARBA00023242"/>
    </source>
</evidence>
<feature type="binding site" evidence="12">
    <location>
        <position position="91"/>
    </location>
    <ligand>
        <name>Fe(2+)</name>
        <dbReference type="ChEBI" id="CHEBI:29033"/>
        <note>for iron-dependent acireductone dioxygenase activity</note>
    </ligand>
</feature>
<feature type="binding site" evidence="12">
    <location>
        <position position="134"/>
    </location>
    <ligand>
        <name>Fe(2+)</name>
        <dbReference type="ChEBI" id="CHEBI:29033"/>
        <note>for iron-dependent acireductone dioxygenase activity</note>
    </ligand>
</feature>
<evidence type="ECO:0000313" key="16">
    <source>
        <dbReference type="EMBL" id="JAS36797.1"/>
    </source>
</evidence>
<feature type="binding site" evidence="12">
    <location>
        <position position="91"/>
    </location>
    <ligand>
        <name>Ni(2+)</name>
        <dbReference type="ChEBI" id="CHEBI:49786"/>
        <note>for nickel-dependent acireductone dioxygenase activity</note>
    </ligand>
</feature>
<comment type="catalytic activity">
    <reaction evidence="12">
        <text>1,2-dihydroxy-5-(methylsulfanyl)pent-1-en-3-one + O2 = 3-(methylsulfanyl)propanoate + CO + formate + 2 H(+)</text>
        <dbReference type="Rhea" id="RHEA:14161"/>
        <dbReference type="ChEBI" id="CHEBI:15378"/>
        <dbReference type="ChEBI" id="CHEBI:15379"/>
        <dbReference type="ChEBI" id="CHEBI:15740"/>
        <dbReference type="ChEBI" id="CHEBI:17245"/>
        <dbReference type="ChEBI" id="CHEBI:49016"/>
        <dbReference type="ChEBI" id="CHEBI:49252"/>
        <dbReference type="EC" id="1.13.11.53"/>
    </reaction>
</comment>
<dbReference type="EMBL" id="GEDC01000501">
    <property type="protein sequence ID" value="JAS36797.1"/>
    <property type="molecule type" value="Transcribed_RNA"/>
</dbReference>
<evidence type="ECO:0000256" key="1">
    <source>
        <dbReference type="ARBA" id="ARBA00000428"/>
    </source>
</evidence>
<evidence type="ECO:0000256" key="2">
    <source>
        <dbReference type="ARBA" id="ARBA00004413"/>
    </source>
</evidence>
<dbReference type="Pfam" id="PF03079">
    <property type="entry name" value="ARD"/>
    <property type="match status" value="1"/>
</dbReference>
<dbReference type="FunFam" id="2.60.120.10:FF:000031">
    <property type="entry name" value="1,2-dihydroxy-3-keto-5-methylthiopentene dioxygenase"/>
    <property type="match status" value="1"/>
</dbReference>
<keyword evidence="11 12" id="KW-0539">Nucleus</keyword>
<protein>
    <recommendedName>
        <fullName evidence="12">Acireductone dioxygenase</fullName>
    </recommendedName>
    <alternativeName>
        <fullName evidence="12">Acireductone dioxygenase (Fe(2+)-requiring)</fullName>
        <shortName evidence="12">ARD'</shortName>
        <shortName evidence="12">Fe-ARD</shortName>
        <ecNumber evidence="12">1.13.11.54</ecNumber>
    </alternativeName>
    <alternativeName>
        <fullName evidence="12">Acireductone dioxygenase (Ni(2+)-requiring)</fullName>
        <shortName evidence="12">ARD</shortName>
        <shortName evidence="12">Ni-ARD</shortName>
        <ecNumber evidence="12">1.13.11.53</ecNumber>
    </alternativeName>
</protein>
<evidence type="ECO:0000313" key="15">
    <source>
        <dbReference type="EMBL" id="JAS23825.1"/>
    </source>
</evidence>
<dbReference type="PANTHER" id="PTHR23418:SF0">
    <property type="entry name" value="ACIREDUCTONE DIOXYGENASE"/>
    <property type="match status" value="1"/>
</dbReference>
<comment type="catalytic activity">
    <reaction evidence="1 12">
        <text>1,2-dihydroxy-5-(methylsulfanyl)pent-1-en-3-one + O2 = 4-methylsulfanyl-2-oxobutanoate + formate + 2 H(+)</text>
        <dbReference type="Rhea" id="RHEA:24504"/>
        <dbReference type="ChEBI" id="CHEBI:15378"/>
        <dbReference type="ChEBI" id="CHEBI:15379"/>
        <dbReference type="ChEBI" id="CHEBI:15740"/>
        <dbReference type="ChEBI" id="CHEBI:16723"/>
        <dbReference type="ChEBI" id="CHEBI:49252"/>
        <dbReference type="EC" id="1.13.11.54"/>
    </reaction>
</comment>
<dbReference type="EC" id="1.13.11.53" evidence="12"/>
<dbReference type="GO" id="GO:0005634">
    <property type="term" value="C:nucleus"/>
    <property type="evidence" value="ECO:0007669"/>
    <property type="project" value="UniProtKB-SubCell"/>
</dbReference>
<dbReference type="HAMAP" id="MF_03154">
    <property type="entry name" value="Salvage_MtnD_euk"/>
    <property type="match status" value="1"/>
</dbReference>
<keyword evidence="4 12" id="KW-0533">Nickel</keyword>
<name>A0A1B6DE05_9HEMI</name>
<dbReference type="GO" id="GO:0010309">
    <property type="term" value="F:acireductone dioxygenase [iron(II)-requiring] activity"/>
    <property type="evidence" value="ECO:0007669"/>
    <property type="project" value="UniProtKB-UniRule"/>
</dbReference>
<reference evidence="15" key="1">
    <citation type="submission" date="2015-12" db="EMBL/GenBank/DDBJ databases">
        <title>De novo transcriptome assembly of four potential Pierce s Disease insect vectors from Arizona vineyards.</title>
        <authorList>
            <person name="Tassone E.E."/>
        </authorList>
    </citation>
    <scope>NUCLEOTIDE SEQUENCE</scope>
</reference>
<evidence type="ECO:0000313" key="13">
    <source>
        <dbReference type="EMBL" id="JAS06047.1"/>
    </source>
</evidence>
<dbReference type="GO" id="GO:0005737">
    <property type="term" value="C:cytoplasm"/>
    <property type="evidence" value="ECO:0007669"/>
    <property type="project" value="UniProtKB-SubCell"/>
</dbReference>
<dbReference type="InterPro" id="IPR014710">
    <property type="entry name" value="RmlC-like_jellyroll"/>
</dbReference>
<dbReference type="UniPathway" id="UPA00904">
    <property type="reaction ID" value="UER00878"/>
</dbReference>
<evidence type="ECO:0000256" key="3">
    <source>
        <dbReference type="ARBA" id="ARBA00022490"/>
    </source>
</evidence>
<evidence type="ECO:0000256" key="8">
    <source>
        <dbReference type="ARBA" id="ARBA00023002"/>
    </source>
</evidence>
<feature type="binding site" evidence="12">
    <location>
        <position position="95"/>
    </location>
    <ligand>
        <name>Ni(2+)</name>
        <dbReference type="ChEBI" id="CHEBI:49786"/>
        <note>for nickel-dependent acireductone dioxygenase activity</note>
    </ligand>
</feature>
<accession>A0A1B6DE05</accession>
<evidence type="ECO:0000256" key="9">
    <source>
        <dbReference type="ARBA" id="ARBA00023004"/>
    </source>
</evidence>
<evidence type="ECO:0000256" key="4">
    <source>
        <dbReference type="ARBA" id="ARBA00022596"/>
    </source>
</evidence>
<keyword evidence="3 12" id="KW-0963">Cytoplasm</keyword>
<evidence type="ECO:0000256" key="7">
    <source>
        <dbReference type="ARBA" id="ARBA00022964"/>
    </source>
</evidence>
<sequence length="188" mass="22358">MVRAWYMDCSEEDQRLEHHLNPPQFLDLNELYNISGVEYIKIGDENNLEKDFLERVKKERNYAYEDEITCSRECLPNYDEKLKIFYKEHLHTDEEIRLVLQGSGYFDVRDVNDKWIRIEVVPGDLLIIPAGIYHRFTLDSRNFIKAKRFFVGEPVWTPHNRPADDMAARKQYLTLLQNITKTDNSISV</sequence>
<evidence type="ECO:0000256" key="12">
    <source>
        <dbReference type="HAMAP-Rule" id="MF_03154"/>
    </source>
</evidence>
<gene>
    <name evidence="15" type="ORF">g.24896</name>
    <name evidence="13" type="ORF">g.24897</name>
    <name evidence="14" type="ORF">g.24898</name>
    <name evidence="16" type="ORF">g.24899</name>
</gene>
<dbReference type="GO" id="GO:0005506">
    <property type="term" value="F:iron ion binding"/>
    <property type="evidence" value="ECO:0007669"/>
    <property type="project" value="UniProtKB-UniRule"/>
</dbReference>
<evidence type="ECO:0000256" key="10">
    <source>
        <dbReference type="ARBA" id="ARBA00023167"/>
    </source>
</evidence>
<dbReference type="InterPro" id="IPR011051">
    <property type="entry name" value="RmlC_Cupin_sf"/>
</dbReference>
<organism evidence="15">
    <name type="scientific">Clastoptera arizonana</name>
    <name type="common">Arizona spittle bug</name>
    <dbReference type="NCBI Taxonomy" id="38151"/>
    <lineage>
        <taxon>Eukaryota</taxon>
        <taxon>Metazoa</taxon>
        <taxon>Ecdysozoa</taxon>
        <taxon>Arthropoda</taxon>
        <taxon>Hexapoda</taxon>
        <taxon>Insecta</taxon>
        <taxon>Pterygota</taxon>
        <taxon>Neoptera</taxon>
        <taxon>Paraneoptera</taxon>
        <taxon>Hemiptera</taxon>
        <taxon>Auchenorrhyncha</taxon>
        <taxon>Cercopoidea</taxon>
        <taxon>Clastopteridae</taxon>
        <taxon>Clastoptera</taxon>
    </lineage>
</organism>
<dbReference type="PANTHER" id="PTHR23418">
    <property type="entry name" value="ACIREDUCTONE DIOXYGENASE"/>
    <property type="match status" value="1"/>
</dbReference>
<evidence type="ECO:0000256" key="5">
    <source>
        <dbReference type="ARBA" id="ARBA00022605"/>
    </source>
</evidence>
<dbReference type="SUPFAM" id="SSF51182">
    <property type="entry name" value="RmlC-like cupins"/>
    <property type="match status" value="1"/>
</dbReference>
<feature type="binding site" evidence="12">
    <location>
        <position position="134"/>
    </location>
    <ligand>
        <name>Ni(2+)</name>
        <dbReference type="ChEBI" id="CHEBI:49786"/>
        <note>for nickel-dependent acireductone dioxygenase activity</note>
    </ligand>
</feature>
<dbReference type="InterPro" id="IPR004313">
    <property type="entry name" value="ARD"/>
</dbReference>
<keyword evidence="7 12" id="KW-0223">Dioxygenase</keyword>
<feature type="binding site" evidence="12">
    <location>
        <position position="95"/>
    </location>
    <ligand>
        <name>Fe(2+)</name>
        <dbReference type="ChEBI" id="CHEBI:29033"/>
        <note>for iron-dependent acireductone dioxygenase activity</note>
    </ligand>
</feature>
<keyword evidence="5 12" id="KW-0028">Amino-acid biosynthesis</keyword>
<dbReference type="EMBL" id="GEDC01013473">
    <property type="protein sequence ID" value="JAS23825.1"/>
    <property type="molecule type" value="Transcribed_RNA"/>
</dbReference>
<keyword evidence="8 12" id="KW-0560">Oxidoreductase</keyword>
<dbReference type="EC" id="1.13.11.54" evidence="12"/>
<dbReference type="EMBL" id="GEDC01031251">
    <property type="protein sequence ID" value="JAS06047.1"/>
    <property type="molecule type" value="Transcribed_RNA"/>
</dbReference>